<keyword evidence="3" id="KW-1185">Reference proteome</keyword>
<evidence type="ECO:0000313" key="3">
    <source>
        <dbReference type="Proteomes" id="UP001501251"/>
    </source>
</evidence>
<dbReference type="EMBL" id="BAABAQ010000010">
    <property type="protein sequence ID" value="GAA4199237.1"/>
    <property type="molecule type" value="Genomic_DNA"/>
</dbReference>
<comment type="caution">
    <text evidence="2">The sequence shown here is derived from an EMBL/GenBank/DDBJ whole genome shotgun (WGS) entry which is preliminary data.</text>
</comment>
<sequence>MTRRPADTPHQVSSAHVHDELAARRARRAWDQRLRNDPHIRLLEREHGIRFTVEELQAADRQAQELLAPLRQEPLIDEETRSLQLLVWRRLGPRGFQGFMQELEEMEAELARARHDGWGEIS</sequence>
<evidence type="ECO:0000313" key="2">
    <source>
        <dbReference type="EMBL" id="GAA4199237.1"/>
    </source>
</evidence>
<dbReference type="Proteomes" id="UP001501251">
    <property type="component" value="Unassembled WGS sequence"/>
</dbReference>
<accession>A0ABP8B6S8</accession>
<proteinExistence type="predicted"/>
<reference evidence="3" key="1">
    <citation type="journal article" date="2019" name="Int. J. Syst. Evol. Microbiol.">
        <title>The Global Catalogue of Microorganisms (GCM) 10K type strain sequencing project: providing services to taxonomists for standard genome sequencing and annotation.</title>
        <authorList>
            <consortium name="The Broad Institute Genomics Platform"/>
            <consortium name="The Broad Institute Genome Sequencing Center for Infectious Disease"/>
            <person name="Wu L."/>
            <person name="Ma J."/>
        </authorList>
    </citation>
    <scope>NUCLEOTIDE SEQUENCE [LARGE SCALE GENOMIC DNA]</scope>
    <source>
        <strain evidence="3">JCM 17388</strain>
    </source>
</reference>
<feature type="region of interest" description="Disordered" evidence="1">
    <location>
        <begin position="1"/>
        <end position="20"/>
    </location>
</feature>
<dbReference type="RefSeq" id="WP_344920537.1">
    <property type="nucleotide sequence ID" value="NZ_BAABAQ010000010.1"/>
</dbReference>
<name>A0ABP8B6S8_9ACTN</name>
<organism evidence="2 3">
    <name type="scientific">Streptosporangium oxazolinicum</name>
    <dbReference type="NCBI Taxonomy" id="909287"/>
    <lineage>
        <taxon>Bacteria</taxon>
        <taxon>Bacillati</taxon>
        <taxon>Actinomycetota</taxon>
        <taxon>Actinomycetes</taxon>
        <taxon>Streptosporangiales</taxon>
        <taxon>Streptosporangiaceae</taxon>
        <taxon>Streptosporangium</taxon>
    </lineage>
</organism>
<protein>
    <submittedName>
        <fullName evidence="2">Uncharacterized protein</fullName>
    </submittedName>
</protein>
<evidence type="ECO:0000256" key="1">
    <source>
        <dbReference type="SAM" id="MobiDB-lite"/>
    </source>
</evidence>
<gene>
    <name evidence="2" type="ORF">GCM10022252_50680</name>
</gene>